<accession>A0A7X2SY64</accession>
<keyword evidence="1 4" id="KW-0808">Transferase</keyword>
<evidence type="ECO:0000259" key="3">
    <source>
        <dbReference type="PROSITE" id="PS51186"/>
    </source>
</evidence>
<dbReference type="Proteomes" id="UP000461948">
    <property type="component" value="Unassembled WGS sequence"/>
</dbReference>
<feature type="non-terminal residue" evidence="4">
    <location>
        <position position="1"/>
    </location>
</feature>
<gene>
    <name evidence="4" type="ORF">GKC49_26205</name>
</gene>
<dbReference type="SUPFAM" id="SSF55729">
    <property type="entry name" value="Acyl-CoA N-acyltransferases (Nat)"/>
    <property type="match status" value="1"/>
</dbReference>
<name>A0A7X2SY64_ENTAG</name>
<protein>
    <submittedName>
        <fullName evidence="4">GNAT family N-acetyltransferase</fullName>
    </submittedName>
</protein>
<dbReference type="Pfam" id="PF00583">
    <property type="entry name" value="Acetyltransf_1"/>
    <property type="match status" value="1"/>
</dbReference>
<dbReference type="Gene3D" id="3.40.630.30">
    <property type="match status" value="1"/>
</dbReference>
<evidence type="ECO:0000313" key="5">
    <source>
        <dbReference type="Proteomes" id="UP000461948"/>
    </source>
</evidence>
<dbReference type="EMBL" id="WKLC01001831">
    <property type="protein sequence ID" value="MSE18452.1"/>
    <property type="molecule type" value="Genomic_DNA"/>
</dbReference>
<dbReference type="CDD" id="cd04301">
    <property type="entry name" value="NAT_SF"/>
    <property type="match status" value="1"/>
</dbReference>
<dbReference type="InterPro" id="IPR000182">
    <property type="entry name" value="GNAT_dom"/>
</dbReference>
<dbReference type="PANTHER" id="PTHR43877">
    <property type="entry name" value="AMINOALKYLPHOSPHONATE N-ACETYLTRANSFERASE-RELATED-RELATED"/>
    <property type="match status" value="1"/>
</dbReference>
<feature type="domain" description="N-acetyltransferase" evidence="3">
    <location>
        <begin position="1"/>
        <end position="66"/>
    </location>
</feature>
<dbReference type="InterPro" id="IPR050832">
    <property type="entry name" value="Bact_Acetyltransf"/>
</dbReference>
<dbReference type="InterPro" id="IPR016181">
    <property type="entry name" value="Acyl_CoA_acyltransferase"/>
</dbReference>
<comment type="caution">
    <text evidence="4">The sequence shown here is derived from an EMBL/GenBank/DDBJ whole genome shotgun (WGS) entry which is preliminary data.</text>
</comment>
<evidence type="ECO:0000256" key="1">
    <source>
        <dbReference type="ARBA" id="ARBA00022679"/>
    </source>
</evidence>
<dbReference type="PROSITE" id="PS51186">
    <property type="entry name" value="GNAT"/>
    <property type="match status" value="1"/>
</dbReference>
<reference evidence="4 5" key="1">
    <citation type="submission" date="2019-11" db="EMBL/GenBank/DDBJ databases">
        <title>Draft Genome Sequence of Plant Growth-Promoting Rhizosphere-Associated Bacteria.</title>
        <authorList>
            <person name="Vasilyev I.Y."/>
            <person name="Radchenko V."/>
            <person name="Ilnitskaya E.V."/>
        </authorList>
    </citation>
    <scope>NUCLEOTIDE SEQUENCE [LARGE SCALE GENOMIC DNA]</scope>
    <source>
        <strain evidence="4 5">VRA_MhP_f</strain>
    </source>
</reference>
<sequence>LPDAQGQGLGQRLMLAAADWARVRQLAQLRVATQLSNLTAMRLYLRSGARLDSTAYWFYRKGHDSI</sequence>
<keyword evidence="2" id="KW-0012">Acyltransferase</keyword>
<organism evidence="4 5">
    <name type="scientific">Enterobacter agglomerans</name>
    <name type="common">Erwinia herbicola</name>
    <name type="synonym">Pantoea agglomerans</name>
    <dbReference type="NCBI Taxonomy" id="549"/>
    <lineage>
        <taxon>Bacteria</taxon>
        <taxon>Pseudomonadati</taxon>
        <taxon>Pseudomonadota</taxon>
        <taxon>Gammaproteobacteria</taxon>
        <taxon>Enterobacterales</taxon>
        <taxon>Erwiniaceae</taxon>
        <taxon>Pantoea</taxon>
        <taxon>Pantoea agglomerans group</taxon>
    </lineage>
</organism>
<evidence type="ECO:0000256" key="2">
    <source>
        <dbReference type="ARBA" id="ARBA00023315"/>
    </source>
</evidence>
<evidence type="ECO:0000313" key="4">
    <source>
        <dbReference type="EMBL" id="MSE18452.1"/>
    </source>
</evidence>
<proteinExistence type="predicted"/>
<dbReference type="PANTHER" id="PTHR43877:SF2">
    <property type="entry name" value="AMINOALKYLPHOSPHONATE N-ACETYLTRANSFERASE-RELATED"/>
    <property type="match status" value="1"/>
</dbReference>
<dbReference type="GO" id="GO:0016747">
    <property type="term" value="F:acyltransferase activity, transferring groups other than amino-acyl groups"/>
    <property type="evidence" value="ECO:0007669"/>
    <property type="project" value="InterPro"/>
</dbReference>
<dbReference type="AlphaFoldDB" id="A0A7X2SY64"/>